<keyword evidence="2 9" id="KW-0963">Cytoplasm</keyword>
<dbReference type="OrthoDB" id="9810365at2"/>
<dbReference type="EC" id="6.1.1.4" evidence="9"/>
<dbReference type="InterPro" id="IPR009008">
    <property type="entry name" value="Val/Leu/Ile-tRNA-synth_edit"/>
</dbReference>
<evidence type="ECO:0000256" key="7">
    <source>
        <dbReference type="ARBA" id="ARBA00023146"/>
    </source>
</evidence>
<dbReference type="Pfam" id="PF09334">
    <property type="entry name" value="tRNA-synt_1g"/>
    <property type="match status" value="1"/>
</dbReference>
<organism evidence="15 16">
    <name type="scientific">Blastococcus saxobsidens (strain DD2)</name>
    <dbReference type="NCBI Taxonomy" id="1146883"/>
    <lineage>
        <taxon>Bacteria</taxon>
        <taxon>Bacillati</taxon>
        <taxon>Actinomycetota</taxon>
        <taxon>Actinomycetes</taxon>
        <taxon>Geodermatophilales</taxon>
        <taxon>Geodermatophilaceae</taxon>
        <taxon>Blastococcus</taxon>
    </lineage>
</organism>
<dbReference type="InterPro" id="IPR009080">
    <property type="entry name" value="tRNAsynth_Ia_anticodon-bd"/>
</dbReference>
<name>H6RS00_BLASD</name>
<evidence type="ECO:0000256" key="5">
    <source>
        <dbReference type="ARBA" id="ARBA00022840"/>
    </source>
</evidence>
<evidence type="ECO:0000259" key="12">
    <source>
        <dbReference type="Pfam" id="PF08264"/>
    </source>
</evidence>
<evidence type="ECO:0000256" key="6">
    <source>
        <dbReference type="ARBA" id="ARBA00022917"/>
    </source>
</evidence>
<dbReference type="SUPFAM" id="SSF52374">
    <property type="entry name" value="Nucleotidylyl transferase"/>
    <property type="match status" value="1"/>
</dbReference>
<dbReference type="InterPro" id="IPR013155">
    <property type="entry name" value="M/V/L/I-tRNA-synth_anticd-bd"/>
</dbReference>
<comment type="caution">
    <text evidence="9">Lacks conserved residue(s) required for the propagation of feature annotation.</text>
</comment>
<dbReference type="Gene3D" id="1.10.730.10">
    <property type="entry name" value="Isoleucyl-tRNA Synthetase, Domain 1"/>
    <property type="match status" value="1"/>
</dbReference>
<comment type="subcellular location">
    <subcellularLocation>
        <location evidence="9">Cytoplasm</location>
    </subcellularLocation>
</comment>
<keyword evidence="3 9" id="KW-0436">Ligase</keyword>
<dbReference type="GO" id="GO:0002161">
    <property type="term" value="F:aminoacyl-tRNA deacylase activity"/>
    <property type="evidence" value="ECO:0007669"/>
    <property type="project" value="InterPro"/>
</dbReference>
<dbReference type="RefSeq" id="WP_014375877.1">
    <property type="nucleotide sequence ID" value="NC_016943.1"/>
</dbReference>
<evidence type="ECO:0000256" key="8">
    <source>
        <dbReference type="ARBA" id="ARBA00047469"/>
    </source>
</evidence>
<evidence type="ECO:0000256" key="9">
    <source>
        <dbReference type="HAMAP-Rule" id="MF_00049"/>
    </source>
</evidence>
<dbReference type="GO" id="GO:0004823">
    <property type="term" value="F:leucine-tRNA ligase activity"/>
    <property type="evidence" value="ECO:0007669"/>
    <property type="project" value="UniProtKB-UniRule"/>
</dbReference>
<reference evidence="15 16" key="1">
    <citation type="journal article" date="2012" name="J. Bacteriol.">
        <title>Genome Sequence of Blastococcus saxobsidens DD2, a Stone-Inhabiting Bacterium.</title>
        <authorList>
            <person name="Chouaia B."/>
            <person name="Crotti E."/>
            <person name="Brusetti L."/>
            <person name="Daffonchio D."/>
            <person name="Essoussi I."/>
            <person name="Nouioui I."/>
            <person name="Sbissi I."/>
            <person name="Ghodhbane-Gtari F."/>
            <person name="Gtari M."/>
            <person name="Vacherie B."/>
            <person name="Barbe V."/>
            <person name="Medigue C."/>
            <person name="Gury J."/>
            <person name="Pujic P."/>
            <person name="Normand P."/>
        </authorList>
    </citation>
    <scope>NUCLEOTIDE SEQUENCE [LARGE SCALE GENOMIC DNA]</scope>
    <source>
        <strain evidence="15 16">DD2</strain>
    </source>
</reference>
<keyword evidence="4 9" id="KW-0547">Nucleotide-binding</keyword>
<dbReference type="eggNOG" id="COG0495">
    <property type="taxonomic scope" value="Bacteria"/>
</dbReference>
<dbReference type="InterPro" id="IPR002302">
    <property type="entry name" value="Leu-tRNA-ligase"/>
</dbReference>
<keyword evidence="6 9" id="KW-0648">Protein biosynthesis</keyword>
<comment type="similarity">
    <text evidence="1 9 10">Belongs to the class-I aminoacyl-tRNA synthetase family.</text>
</comment>
<dbReference type="Proteomes" id="UP000007517">
    <property type="component" value="Chromosome"/>
</dbReference>
<dbReference type="InterPro" id="IPR014729">
    <property type="entry name" value="Rossmann-like_a/b/a_fold"/>
</dbReference>
<evidence type="ECO:0000256" key="10">
    <source>
        <dbReference type="RuleBase" id="RU363039"/>
    </source>
</evidence>
<gene>
    <name evidence="9 15" type="primary">leuS</name>
    <name evidence="15" type="ordered locus">BLASA_2083</name>
</gene>
<evidence type="ECO:0000259" key="13">
    <source>
        <dbReference type="Pfam" id="PF09334"/>
    </source>
</evidence>
<comment type="catalytic activity">
    <reaction evidence="8 9">
        <text>tRNA(Leu) + L-leucine + ATP = L-leucyl-tRNA(Leu) + AMP + diphosphate</text>
        <dbReference type="Rhea" id="RHEA:11688"/>
        <dbReference type="Rhea" id="RHEA-COMP:9613"/>
        <dbReference type="Rhea" id="RHEA-COMP:9622"/>
        <dbReference type="ChEBI" id="CHEBI:30616"/>
        <dbReference type="ChEBI" id="CHEBI:33019"/>
        <dbReference type="ChEBI" id="CHEBI:57427"/>
        <dbReference type="ChEBI" id="CHEBI:78442"/>
        <dbReference type="ChEBI" id="CHEBI:78494"/>
        <dbReference type="ChEBI" id="CHEBI:456215"/>
        <dbReference type="EC" id="6.1.1.4"/>
    </reaction>
</comment>
<feature type="domain" description="Methionyl/Leucyl tRNA synthetase" evidence="13">
    <location>
        <begin position="70"/>
        <end position="172"/>
    </location>
</feature>
<keyword evidence="7 9" id="KW-0030">Aminoacyl-tRNA synthetase</keyword>
<evidence type="ECO:0000313" key="16">
    <source>
        <dbReference type="Proteomes" id="UP000007517"/>
    </source>
</evidence>
<evidence type="ECO:0000256" key="4">
    <source>
        <dbReference type="ARBA" id="ARBA00022741"/>
    </source>
</evidence>
<dbReference type="CDD" id="cd07958">
    <property type="entry name" value="Anticodon_Ia_Leu_BEm"/>
    <property type="match status" value="1"/>
</dbReference>
<dbReference type="SUPFAM" id="SSF47323">
    <property type="entry name" value="Anticodon-binding domain of a subclass of class I aminoacyl-tRNA synthetases"/>
    <property type="match status" value="1"/>
</dbReference>
<keyword evidence="5 9" id="KW-0067">ATP-binding</keyword>
<dbReference type="InterPro" id="IPR015413">
    <property type="entry name" value="Methionyl/Leucyl_tRNA_Synth"/>
</dbReference>
<feature type="region of interest" description="Disordered" evidence="11">
    <location>
        <begin position="1"/>
        <end position="21"/>
    </location>
</feature>
<keyword evidence="16" id="KW-1185">Reference proteome</keyword>
<dbReference type="FunFam" id="3.40.50.620:FF:000056">
    <property type="entry name" value="Leucine--tRNA ligase"/>
    <property type="match status" value="1"/>
</dbReference>
<dbReference type="InterPro" id="IPR001412">
    <property type="entry name" value="aa-tRNA-synth_I_CS"/>
</dbReference>
<evidence type="ECO:0000256" key="3">
    <source>
        <dbReference type="ARBA" id="ARBA00022598"/>
    </source>
</evidence>
<dbReference type="NCBIfam" id="TIGR00396">
    <property type="entry name" value="leuS_bact"/>
    <property type="match status" value="1"/>
</dbReference>
<accession>H6RS00</accession>
<dbReference type="PANTHER" id="PTHR43740:SF2">
    <property type="entry name" value="LEUCINE--TRNA LIGASE, MITOCHONDRIAL"/>
    <property type="match status" value="1"/>
</dbReference>
<dbReference type="HOGENOM" id="CLU_004427_0_0_11"/>
<dbReference type="InterPro" id="IPR025709">
    <property type="entry name" value="Leu_tRNA-synth_edit"/>
</dbReference>
<feature type="domain" description="Leucyl-tRNA synthetase editing" evidence="14">
    <location>
        <begin position="309"/>
        <end position="508"/>
    </location>
</feature>
<evidence type="ECO:0000313" key="15">
    <source>
        <dbReference type="EMBL" id="CCG02994.1"/>
    </source>
</evidence>
<dbReference type="KEGG" id="bsd:BLASA_2083"/>
<dbReference type="STRING" id="1146883.BLASA_2083"/>
<dbReference type="SUPFAM" id="SSF50677">
    <property type="entry name" value="ValRS/IleRS/LeuRS editing domain"/>
    <property type="match status" value="1"/>
</dbReference>
<feature type="binding site" evidence="9">
    <location>
        <position position="739"/>
    </location>
    <ligand>
        <name>ATP</name>
        <dbReference type="ChEBI" id="CHEBI:30616"/>
    </ligand>
</feature>
<dbReference type="Gene3D" id="3.40.50.620">
    <property type="entry name" value="HUPs"/>
    <property type="match status" value="3"/>
</dbReference>
<dbReference type="PROSITE" id="PS00178">
    <property type="entry name" value="AA_TRNA_LIGASE_I"/>
    <property type="match status" value="1"/>
</dbReference>
<dbReference type="GO" id="GO:0005524">
    <property type="term" value="F:ATP binding"/>
    <property type="evidence" value="ECO:0007669"/>
    <property type="project" value="UniProtKB-UniRule"/>
</dbReference>
<evidence type="ECO:0000256" key="1">
    <source>
        <dbReference type="ARBA" id="ARBA00005594"/>
    </source>
</evidence>
<evidence type="ECO:0000256" key="11">
    <source>
        <dbReference type="SAM" id="MobiDB-lite"/>
    </source>
</evidence>
<dbReference type="GO" id="GO:0006429">
    <property type="term" value="P:leucyl-tRNA aminoacylation"/>
    <property type="evidence" value="ECO:0007669"/>
    <property type="project" value="UniProtKB-UniRule"/>
</dbReference>
<reference evidence="16" key="2">
    <citation type="submission" date="2012-02" db="EMBL/GenBank/DDBJ databases">
        <title>Complete genome sequence of Blastococcus saxobsidens strain DD2.</title>
        <authorList>
            <person name="Genoscope."/>
        </authorList>
    </citation>
    <scope>NUCLEOTIDE SEQUENCE [LARGE SCALE GENOMIC DNA]</scope>
    <source>
        <strain evidence="16">DD2</strain>
    </source>
</reference>
<dbReference type="EMBL" id="FO117623">
    <property type="protein sequence ID" value="CCG02994.1"/>
    <property type="molecule type" value="Genomic_DNA"/>
</dbReference>
<dbReference type="PRINTS" id="PR00985">
    <property type="entry name" value="TRNASYNTHLEU"/>
</dbReference>
<sequence>MSQTADQPNVEQAPGGVPPHRYTPALAQRMELDWQDRWAAEGTFHTPNPVGRLSEGFEKIADRPKYFVMDMFPYPSGAGLHVGHPLGYLGTDVTSRFRRMDGDNVLHPMGYDAFGLPAEQYAVQTGQHPRITTEANIAAIRAQLRRLGVDHDDRRSFATIDPAYYKWTQWIFLQIFGSWFDETADGGTGKARRIAELVAELDAGTREPAAGTNPYGRPWAELSEAERGAVVDAHRLAYLHEAPVNWCPGLGTVLSNEEVTPDGRSERGNFPVFRRPLKQWMMRITAYADRLLDDLDRLDWSDSLKLMQRNWIGRSTGARIRFVTGDETIEVFTTRPDTLFGATYMVLAPEHPLVDALTASAWPEGADPRWTGGAATPADAVRAYQRQASRRSELDRQDAGREKTGVWLGVTAVNPVNGRELPVFIADYVLTGYGTGAIMAVPGEDQRDWDFARAFGLDVVPTVERPAGFDDSSGAYTGPGRMINSSNDEISLDGLDKATAIATVTDWLVRRGAGEATTTYKLRDWLFSRQRYWGEPFPIVYDANDRPVAVPESMLPVLLPEVDDYSPKTFSDDDADSAPEPPLSRATEWTTVELDLGDGVQEYRRETNTMPNWAGSCWYYLRYLDPGDDTQMVDPELERYWMGPRGEGDVGGVDLYVGGVEHAVLHLLYARFWHKVLHDLGYVSSEEPFRRLVNQGYISAYAYTDERGFYVPAAEVVEKDGGFFFEGEPVTREYGKIGKSLKNMVTPDEMIGAYGADTFRVYEMSTGPLEQSRPWETKAVVGSQRLLQRIWRVVVDEETGAVRASDAEPAEETLRTLHKAIDGVRDGYSTLRFNIAIARITELTNHLTQVFGADTPVPRAVAEPLVLLVAPLAPHLAEELWSRLGHHGSTAWTPFPEADQRWLVEDTVQVAVQVNGKVRSQVTVPTDADAAALETAARADEKVAGYLDGATIRRVVAVPGRLVNFVLG</sequence>
<dbReference type="AlphaFoldDB" id="H6RS00"/>
<protein>
    <recommendedName>
        <fullName evidence="9">Leucine--tRNA ligase</fullName>
        <ecNumber evidence="9">6.1.1.4</ecNumber>
    </recommendedName>
    <alternativeName>
        <fullName evidence="9">Leucyl-tRNA synthetase</fullName>
        <shortName evidence="9">LeuRS</shortName>
    </alternativeName>
</protein>
<dbReference type="FunFam" id="3.40.50.620:FF:000060">
    <property type="entry name" value="Leucine--tRNA ligase"/>
    <property type="match status" value="1"/>
</dbReference>
<dbReference type="PANTHER" id="PTHR43740">
    <property type="entry name" value="LEUCYL-TRNA SYNTHETASE"/>
    <property type="match status" value="1"/>
</dbReference>
<feature type="short sequence motif" description="'KMSKS' region" evidence="9">
    <location>
        <begin position="736"/>
        <end position="740"/>
    </location>
</feature>
<dbReference type="FunFam" id="3.40.50.620:FF:000087">
    <property type="entry name" value="Leucine--tRNA ligase"/>
    <property type="match status" value="1"/>
</dbReference>
<dbReference type="HAMAP" id="MF_00049_B">
    <property type="entry name" value="Leu_tRNA_synth_B"/>
    <property type="match status" value="1"/>
</dbReference>
<evidence type="ECO:0000259" key="14">
    <source>
        <dbReference type="Pfam" id="PF13603"/>
    </source>
</evidence>
<dbReference type="Pfam" id="PF13603">
    <property type="entry name" value="tRNA-synt_1_2"/>
    <property type="match status" value="1"/>
</dbReference>
<proteinExistence type="inferred from homology"/>
<dbReference type="GO" id="GO:0005829">
    <property type="term" value="C:cytosol"/>
    <property type="evidence" value="ECO:0007669"/>
    <property type="project" value="TreeGrafter"/>
</dbReference>
<dbReference type="FunFam" id="3.90.740.10:FF:000017">
    <property type="entry name" value="Leucine--tRNA ligase"/>
    <property type="match status" value="1"/>
</dbReference>
<dbReference type="FunFam" id="1.10.730.10:FF:000011">
    <property type="entry name" value="Leucine--tRNA ligase chloroplastic/mitochondrial"/>
    <property type="match status" value="1"/>
</dbReference>
<feature type="domain" description="Methionyl/Valyl/Leucyl/Isoleucyl-tRNA synthetase anticodon-binding" evidence="12">
    <location>
        <begin position="814"/>
        <end position="930"/>
    </location>
</feature>
<evidence type="ECO:0000256" key="2">
    <source>
        <dbReference type="ARBA" id="ARBA00022490"/>
    </source>
</evidence>
<dbReference type="Pfam" id="PF08264">
    <property type="entry name" value="Anticodon_1"/>
    <property type="match status" value="1"/>
</dbReference>
<feature type="compositionally biased region" description="Polar residues" evidence="11">
    <location>
        <begin position="1"/>
        <end position="10"/>
    </location>
</feature>